<dbReference type="Gene3D" id="1.20.1250.20">
    <property type="entry name" value="MFS general substrate transporter like domains"/>
    <property type="match status" value="1"/>
</dbReference>
<dbReference type="GO" id="GO:0022857">
    <property type="term" value="F:transmembrane transporter activity"/>
    <property type="evidence" value="ECO:0007669"/>
    <property type="project" value="InterPro"/>
</dbReference>
<proteinExistence type="inferred from homology"/>
<reference evidence="8" key="1">
    <citation type="submission" date="2021-01" db="EMBL/GenBank/DDBJ databases">
        <title>Adiantum capillus-veneris genome.</title>
        <authorList>
            <person name="Fang Y."/>
            <person name="Liao Q."/>
        </authorList>
    </citation>
    <scope>NUCLEOTIDE SEQUENCE</scope>
    <source>
        <strain evidence="8">H3</strain>
        <tissue evidence="8">Leaf</tissue>
    </source>
</reference>
<dbReference type="InterPro" id="IPR036259">
    <property type="entry name" value="MFS_trans_sf"/>
</dbReference>
<evidence type="ECO:0000256" key="2">
    <source>
        <dbReference type="ARBA" id="ARBA00005982"/>
    </source>
</evidence>
<feature type="transmembrane region" description="Helical" evidence="7">
    <location>
        <begin position="386"/>
        <end position="406"/>
    </location>
</feature>
<feature type="transmembrane region" description="Helical" evidence="7">
    <location>
        <begin position="56"/>
        <end position="76"/>
    </location>
</feature>
<keyword evidence="3 7" id="KW-0812">Transmembrane</keyword>
<feature type="transmembrane region" description="Helical" evidence="7">
    <location>
        <begin position="194"/>
        <end position="216"/>
    </location>
</feature>
<feature type="transmembrane region" description="Helical" evidence="7">
    <location>
        <begin position="543"/>
        <end position="562"/>
    </location>
</feature>
<comment type="subcellular location">
    <subcellularLocation>
        <location evidence="1">Membrane</location>
        <topology evidence="1">Multi-pass membrane protein</topology>
    </subcellularLocation>
</comment>
<dbReference type="OrthoDB" id="1907380at2759"/>
<evidence type="ECO:0000256" key="6">
    <source>
        <dbReference type="SAM" id="MobiDB-lite"/>
    </source>
</evidence>
<evidence type="ECO:0000256" key="7">
    <source>
        <dbReference type="SAM" id="Phobius"/>
    </source>
</evidence>
<sequence>MAEMSRAAEGEEEEEGVKPSEAVAEQGRCAVVLESRWVDWRCKPIKASRLGGWRGAFCTIVSAGCGYFAFSGIYSNLVLYLIREWKESNVEAANDLTNLLGTLFFTTVIGAFLGDAYWGRLWTVVVFQLMFAAGCVLVGAAATLREDAHTMSGSLKSFLFGALYITALGSGSYEPAIASLGADQFNSAQEKATYFNWMFVACNVGQLPALTILTYIENKGGWALGFWISSALVLVSLPIFLLGAPYCRQYKPGGNPLLRLAQVVVAALRKLRVTPESDPKLLFELPGDFSIIQGCLKIQHRDRFRWLDKAATITEQDKENKDHISPWRLCTVTQVEEVKGWLGMIPVLIFGAMAQAMMAQSATIFVEQGAVMDGRAGNSNFTIPPGSLQIVGIVVASALAPIYDYFILPLSKRWTKNAKGITSLQRMGAGLAATMVAMIVAALVEKRRLQNIKHGVNLSIFWLIPQNAIVGVSSTLLIVGQMEFFYTEISESVRSLGICLTLVCRGLGNFISSLLVTIIASITSHRGNLGWIPHDLNSGHLDYFYWFLASLMFITLLLYIGYAHFYTYIEQPNLIDDTGSYQDNELSQK</sequence>
<feature type="region of interest" description="Disordered" evidence="6">
    <location>
        <begin position="1"/>
        <end position="21"/>
    </location>
</feature>
<dbReference type="InterPro" id="IPR000109">
    <property type="entry name" value="POT_fam"/>
</dbReference>
<protein>
    <submittedName>
        <fullName evidence="8">Uncharacterized protein</fullName>
    </submittedName>
</protein>
<evidence type="ECO:0000256" key="4">
    <source>
        <dbReference type="ARBA" id="ARBA00022989"/>
    </source>
</evidence>
<feature type="transmembrane region" description="Helical" evidence="7">
    <location>
        <begin position="464"/>
        <end position="486"/>
    </location>
</feature>
<gene>
    <name evidence="8" type="ORF">GOP47_0019633</name>
</gene>
<keyword evidence="5 7" id="KW-0472">Membrane</keyword>
<dbReference type="Proteomes" id="UP000886520">
    <property type="component" value="Chromosome 19"/>
</dbReference>
<keyword evidence="4 7" id="KW-1133">Transmembrane helix</keyword>
<dbReference type="EMBL" id="JABFUD020000019">
    <property type="protein sequence ID" value="KAI5064938.1"/>
    <property type="molecule type" value="Genomic_DNA"/>
</dbReference>
<feature type="transmembrane region" description="Helical" evidence="7">
    <location>
        <begin position="341"/>
        <end position="366"/>
    </location>
</feature>
<evidence type="ECO:0000256" key="5">
    <source>
        <dbReference type="ARBA" id="ARBA00023136"/>
    </source>
</evidence>
<organism evidence="8 9">
    <name type="scientific">Adiantum capillus-veneris</name>
    <name type="common">Maidenhair fern</name>
    <dbReference type="NCBI Taxonomy" id="13818"/>
    <lineage>
        <taxon>Eukaryota</taxon>
        <taxon>Viridiplantae</taxon>
        <taxon>Streptophyta</taxon>
        <taxon>Embryophyta</taxon>
        <taxon>Tracheophyta</taxon>
        <taxon>Polypodiopsida</taxon>
        <taxon>Polypodiidae</taxon>
        <taxon>Polypodiales</taxon>
        <taxon>Pteridineae</taxon>
        <taxon>Pteridaceae</taxon>
        <taxon>Vittarioideae</taxon>
        <taxon>Adiantum</taxon>
    </lineage>
</organism>
<feature type="transmembrane region" description="Helical" evidence="7">
    <location>
        <begin position="222"/>
        <end position="242"/>
    </location>
</feature>
<comment type="similarity">
    <text evidence="2">Belongs to the major facilitator superfamily. Proton-dependent oligopeptide transporter (POT/PTR) (TC 2.A.17) family.</text>
</comment>
<evidence type="ECO:0000313" key="8">
    <source>
        <dbReference type="EMBL" id="KAI5064938.1"/>
    </source>
</evidence>
<name>A0A9D4UCE0_ADICA</name>
<accession>A0A9D4UCE0</accession>
<keyword evidence="9" id="KW-1185">Reference proteome</keyword>
<feature type="transmembrane region" description="Helical" evidence="7">
    <location>
        <begin position="162"/>
        <end position="182"/>
    </location>
</feature>
<evidence type="ECO:0000256" key="3">
    <source>
        <dbReference type="ARBA" id="ARBA00022692"/>
    </source>
</evidence>
<dbReference type="AlphaFoldDB" id="A0A9D4UCE0"/>
<feature type="transmembrane region" description="Helical" evidence="7">
    <location>
        <begin position="498"/>
        <end position="523"/>
    </location>
</feature>
<dbReference type="PANTHER" id="PTHR11654">
    <property type="entry name" value="OLIGOPEPTIDE TRANSPORTER-RELATED"/>
    <property type="match status" value="1"/>
</dbReference>
<evidence type="ECO:0000313" key="9">
    <source>
        <dbReference type="Proteomes" id="UP000886520"/>
    </source>
</evidence>
<dbReference type="Pfam" id="PF00854">
    <property type="entry name" value="PTR2"/>
    <property type="match status" value="1"/>
</dbReference>
<feature type="transmembrane region" description="Helical" evidence="7">
    <location>
        <begin position="96"/>
        <end position="114"/>
    </location>
</feature>
<comment type="caution">
    <text evidence="8">The sequence shown here is derived from an EMBL/GenBank/DDBJ whole genome shotgun (WGS) entry which is preliminary data.</text>
</comment>
<evidence type="ECO:0000256" key="1">
    <source>
        <dbReference type="ARBA" id="ARBA00004141"/>
    </source>
</evidence>
<feature type="transmembrane region" description="Helical" evidence="7">
    <location>
        <begin position="121"/>
        <end position="142"/>
    </location>
</feature>
<dbReference type="SUPFAM" id="SSF103473">
    <property type="entry name" value="MFS general substrate transporter"/>
    <property type="match status" value="1"/>
</dbReference>
<dbReference type="GO" id="GO:0016020">
    <property type="term" value="C:membrane"/>
    <property type="evidence" value="ECO:0007669"/>
    <property type="project" value="UniProtKB-SubCell"/>
</dbReference>
<feature type="transmembrane region" description="Helical" evidence="7">
    <location>
        <begin position="427"/>
        <end position="444"/>
    </location>
</feature>